<feature type="compositionally biased region" description="Polar residues" evidence="1">
    <location>
        <begin position="18"/>
        <end position="61"/>
    </location>
</feature>
<dbReference type="Proteomes" id="UP001449225">
    <property type="component" value="Unassembled WGS sequence"/>
</dbReference>
<evidence type="ECO:0000256" key="1">
    <source>
        <dbReference type="SAM" id="MobiDB-lite"/>
    </source>
</evidence>
<evidence type="ECO:0008006" key="4">
    <source>
        <dbReference type="Google" id="ProtNLM"/>
    </source>
</evidence>
<gene>
    <name evidence="2" type="ORF">WNY58_04410</name>
</gene>
<dbReference type="EMBL" id="JBBMRA010000003">
    <property type="protein sequence ID" value="MEM5535629.1"/>
    <property type="molecule type" value="Genomic_DNA"/>
</dbReference>
<feature type="region of interest" description="Disordered" evidence="1">
    <location>
        <begin position="81"/>
        <end position="102"/>
    </location>
</feature>
<comment type="caution">
    <text evidence="2">The sequence shown here is derived from an EMBL/GenBank/DDBJ whole genome shotgun (WGS) entry which is preliminary data.</text>
</comment>
<dbReference type="RefSeq" id="WP_342853850.1">
    <property type="nucleotide sequence ID" value="NZ_JBBMRA010000003.1"/>
</dbReference>
<sequence>MMNISAPQLANLLRRLANPSQQPAQSLNGSSPPTPNVEQLLSSLGTTFSNPRQNDVADSSALQGSLHKLSGLSNLDASQLSSLSEQLTPSIERAINNGQITD</sequence>
<accession>A0ABU9TPI2</accession>
<name>A0ABU9TPI2_9GAMM</name>
<evidence type="ECO:0000313" key="3">
    <source>
        <dbReference type="Proteomes" id="UP001449225"/>
    </source>
</evidence>
<reference evidence="2 3" key="1">
    <citation type="submission" date="2024-03" db="EMBL/GenBank/DDBJ databases">
        <title>Community enrichment and isolation of bacterial strains for fucoidan degradation.</title>
        <authorList>
            <person name="Sichert A."/>
        </authorList>
    </citation>
    <scope>NUCLEOTIDE SEQUENCE [LARGE SCALE GENOMIC DNA]</scope>
    <source>
        <strain evidence="2 3">AS76</strain>
    </source>
</reference>
<organism evidence="2 3">
    <name type="scientific">Neptuniibacter pectenicola</name>
    <dbReference type="NCBI Taxonomy" id="1806669"/>
    <lineage>
        <taxon>Bacteria</taxon>
        <taxon>Pseudomonadati</taxon>
        <taxon>Pseudomonadota</taxon>
        <taxon>Gammaproteobacteria</taxon>
        <taxon>Oceanospirillales</taxon>
        <taxon>Oceanospirillaceae</taxon>
        <taxon>Neptuniibacter</taxon>
    </lineage>
</organism>
<protein>
    <recommendedName>
        <fullName evidence="4">Flagellar hook-length control protein FliK</fullName>
    </recommendedName>
</protein>
<evidence type="ECO:0000313" key="2">
    <source>
        <dbReference type="EMBL" id="MEM5535629.1"/>
    </source>
</evidence>
<proteinExistence type="predicted"/>
<keyword evidence="3" id="KW-1185">Reference proteome</keyword>
<feature type="region of interest" description="Disordered" evidence="1">
    <location>
        <begin position="17"/>
        <end position="61"/>
    </location>
</feature>